<keyword evidence="3" id="KW-1185">Reference proteome</keyword>
<feature type="compositionally biased region" description="Low complexity" evidence="1">
    <location>
        <begin position="178"/>
        <end position="212"/>
    </location>
</feature>
<name>A0AAD5PC41_9FUNG</name>
<sequence length="329" mass="37766">MPGTFPFSFFHFQFIFGKNIMTKQEQQEDYHQYNNNINEDNDNDNNNDDVTLKEYHFSDDYWDDASPPPPSPPPPPSANRVKHVQHLRKPVLSFQERLEQLKESQYDNKQESSDNYINSYNEDDNDDDEEQDFILDHHKEETSSNIVFDKETIFDTSLPAPRLSWHLSDEDDEDPSGIITSTSSASTSAATTTTPTTTTPTTTTITTTTTAIRKQRSTTQKRIKSTKRGVQRRYKKKNPQQESTEKTKTKNTLSNEHNRLQKSYSCSTRSPELQSPTTIQEKWSDPGRLRSRSKINGARQRRSSLLLLQENKMKLTITTTKGSATLATS</sequence>
<dbReference type="AlphaFoldDB" id="A0AAD5PC41"/>
<organism evidence="2 3">
    <name type="scientific">Phascolomyces articulosus</name>
    <dbReference type="NCBI Taxonomy" id="60185"/>
    <lineage>
        <taxon>Eukaryota</taxon>
        <taxon>Fungi</taxon>
        <taxon>Fungi incertae sedis</taxon>
        <taxon>Mucoromycota</taxon>
        <taxon>Mucoromycotina</taxon>
        <taxon>Mucoromycetes</taxon>
        <taxon>Mucorales</taxon>
        <taxon>Lichtheimiaceae</taxon>
        <taxon>Phascolomyces</taxon>
    </lineage>
</organism>
<feature type="compositionally biased region" description="Basic and acidic residues" evidence="1">
    <location>
        <begin position="103"/>
        <end position="112"/>
    </location>
</feature>
<reference evidence="2" key="2">
    <citation type="submission" date="2023-02" db="EMBL/GenBank/DDBJ databases">
        <authorList>
            <consortium name="DOE Joint Genome Institute"/>
            <person name="Mondo S.J."/>
            <person name="Chang Y."/>
            <person name="Wang Y."/>
            <person name="Ahrendt S."/>
            <person name="Andreopoulos W."/>
            <person name="Barry K."/>
            <person name="Beard J."/>
            <person name="Benny G.L."/>
            <person name="Blankenship S."/>
            <person name="Bonito G."/>
            <person name="Cuomo C."/>
            <person name="Desiro A."/>
            <person name="Gervers K.A."/>
            <person name="Hundley H."/>
            <person name="Kuo A."/>
            <person name="LaButti K."/>
            <person name="Lang B.F."/>
            <person name="Lipzen A."/>
            <person name="O'Donnell K."/>
            <person name="Pangilinan J."/>
            <person name="Reynolds N."/>
            <person name="Sandor L."/>
            <person name="Smith M.W."/>
            <person name="Tsang A."/>
            <person name="Grigoriev I.V."/>
            <person name="Stajich J.E."/>
            <person name="Spatafora J.W."/>
        </authorList>
    </citation>
    <scope>NUCLEOTIDE SEQUENCE</scope>
    <source>
        <strain evidence="2">RSA 2281</strain>
    </source>
</reference>
<feature type="region of interest" description="Disordered" evidence="1">
    <location>
        <begin position="165"/>
        <end position="301"/>
    </location>
</feature>
<feature type="region of interest" description="Disordered" evidence="1">
    <location>
        <begin position="103"/>
        <end position="129"/>
    </location>
</feature>
<dbReference type="Proteomes" id="UP001209540">
    <property type="component" value="Unassembled WGS sequence"/>
</dbReference>
<dbReference type="EMBL" id="JAIXMP010000019">
    <property type="protein sequence ID" value="KAI9258148.1"/>
    <property type="molecule type" value="Genomic_DNA"/>
</dbReference>
<comment type="caution">
    <text evidence="2">The sequence shown here is derived from an EMBL/GenBank/DDBJ whole genome shotgun (WGS) entry which is preliminary data.</text>
</comment>
<gene>
    <name evidence="2" type="ORF">BDA99DRAFT_515367</name>
</gene>
<feature type="compositionally biased region" description="Pro residues" evidence="1">
    <location>
        <begin position="66"/>
        <end position="77"/>
    </location>
</feature>
<feature type="compositionally biased region" description="Basic residues" evidence="1">
    <location>
        <begin position="213"/>
        <end position="238"/>
    </location>
</feature>
<evidence type="ECO:0000313" key="3">
    <source>
        <dbReference type="Proteomes" id="UP001209540"/>
    </source>
</evidence>
<evidence type="ECO:0000313" key="2">
    <source>
        <dbReference type="EMBL" id="KAI9258148.1"/>
    </source>
</evidence>
<accession>A0AAD5PC41</accession>
<proteinExistence type="predicted"/>
<feature type="region of interest" description="Disordered" evidence="1">
    <location>
        <begin position="59"/>
        <end position="81"/>
    </location>
</feature>
<reference evidence="2" key="1">
    <citation type="journal article" date="2022" name="IScience">
        <title>Evolution of zygomycete secretomes and the origins of terrestrial fungal ecologies.</title>
        <authorList>
            <person name="Chang Y."/>
            <person name="Wang Y."/>
            <person name="Mondo S."/>
            <person name="Ahrendt S."/>
            <person name="Andreopoulos W."/>
            <person name="Barry K."/>
            <person name="Beard J."/>
            <person name="Benny G.L."/>
            <person name="Blankenship S."/>
            <person name="Bonito G."/>
            <person name="Cuomo C."/>
            <person name="Desiro A."/>
            <person name="Gervers K.A."/>
            <person name="Hundley H."/>
            <person name="Kuo A."/>
            <person name="LaButti K."/>
            <person name="Lang B.F."/>
            <person name="Lipzen A."/>
            <person name="O'Donnell K."/>
            <person name="Pangilinan J."/>
            <person name="Reynolds N."/>
            <person name="Sandor L."/>
            <person name="Smith M.E."/>
            <person name="Tsang A."/>
            <person name="Grigoriev I.V."/>
            <person name="Stajich J.E."/>
            <person name="Spatafora J.W."/>
        </authorList>
    </citation>
    <scope>NUCLEOTIDE SEQUENCE</scope>
    <source>
        <strain evidence="2">RSA 2281</strain>
    </source>
</reference>
<feature type="compositionally biased region" description="Polar residues" evidence="1">
    <location>
        <begin position="250"/>
        <end position="281"/>
    </location>
</feature>
<protein>
    <submittedName>
        <fullName evidence="2">Uncharacterized protein</fullName>
    </submittedName>
</protein>
<evidence type="ECO:0000256" key="1">
    <source>
        <dbReference type="SAM" id="MobiDB-lite"/>
    </source>
</evidence>